<dbReference type="EMBL" id="ANOG01000901">
    <property type="protein sequence ID" value="EMI16857.1"/>
    <property type="molecule type" value="Genomic_DNA"/>
</dbReference>
<protein>
    <submittedName>
        <fullName evidence="1">Uncharacterized protein</fullName>
    </submittedName>
</protein>
<keyword evidence="2" id="KW-1185">Reference proteome</keyword>
<accession>M5RN98</accession>
<evidence type="ECO:0000313" key="2">
    <source>
        <dbReference type="Proteomes" id="UP000011991"/>
    </source>
</evidence>
<reference evidence="1 2" key="1">
    <citation type="journal article" date="2013" name="Mar. Genomics">
        <title>Expression of sulfatases in Rhodopirellula baltica and the diversity of sulfatases in the genus Rhodopirellula.</title>
        <authorList>
            <person name="Wegner C.E."/>
            <person name="Richter-Heitmann T."/>
            <person name="Klindworth A."/>
            <person name="Klockow C."/>
            <person name="Richter M."/>
            <person name="Achstetter T."/>
            <person name="Glockner F.O."/>
            <person name="Harder J."/>
        </authorList>
    </citation>
    <scope>NUCLEOTIDE SEQUENCE [LARGE SCALE GENOMIC DNA]</scope>
    <source>
        <strain evidence="1 2">SM1</strain>
    </source>
</reference>
<gene>
    <name evidence="1" type="ORF">RMSM_06222</name>
</gene>
<organism evidence="1 2">
    <name type="scientific">Rhodopirellula maiorica SM1</name>
    <dbReference type="NCBI Taxonomy" id="1265738"/>
    <lineage>
        <taxon>Bacteria</taxon>
        <taxon>Pseudomonadati</taxon>
        <taxon>Planctomycetota</taxon>
        <taxon>Planctomycetia</taxon>
        <taxon>Pirellulales</taxon>
        <taxon>Pirellulaceae</taxon>
        <taxon>Novipirellula</taxon>
    </lineage>
</organism>
<dbReference type="AlphaFoldDB" id="M5RN98"/>
<proteinExistence type="predicted"/>
<dbReference type="Proteomes" id="UP000011991">
    <property type="component" value="Unassembled WGS sequence"/>
</dbReference>
<name>M5RN98_9BACT</name>
<sequence length="89" mass="9520">MPLCYGHLPRDPVAACGIGWPKNALDIGGHGCHLSRDLSSISKKFILAAAVKIAADRVEGTIAPRFFLPRYHSLHALVGFANANVVISK</sequence>
<dbReference type="PATRIC" id="fig|1265738.3.peg.6193"/>
<comment type="caution">
    <text evidence="1">The sequence shown here is derived from an EMBL/GenBank/DDBJ whole genome shotgun (WGS) entry which is preliminary data.</text>
</comment>
<evidence type="ECO:0000313" key="1">
    <source>
        <dbReference type="EMBL" id="EMI16857.1"/>
    </source>
</evidence>